<dbReference type="STRING" id="745820.SAMN04488053_106125"/>
<dbReference type="Proteomes" id="UP000198778">
    <property type="component" value="Unassembled WGS sequence"/>
</dbReference>
<evidence type="ECO:0000313" key="3">
    <source>
        <dbReference type="EMBL" id="SDO06766.1"/>
    </source>
</evidence>
<gene>
    <name evidence="3" type="ORF">SAMN04488053_106125</name>
</gene>
<proteinExistence type="inferred from homology"/>
<dbReference type="GO" id="GO:0016740">
    <property type="term" value="F:transferase activity"/>
    <property type="evidence" value="ECO:0007669"/>
    <property type="project" value="UniProtKB-KW"/>
</dbReference>
<dbReference type="InterPro" id="IPR001173">
    <property type="entry name" value="Glyco_trans_2-like"/>
</dbReference>
<dbReference type="Gene3D" id="3.90.550.10">
    <property type="entry name" value="Spore Coat Polysaccharide Biosynthesis Protein SpsA, Chain A"/>
    <property type="match status" value="1"/>
</dbReference>
<keyword evidence="3" id="KW-0808">Transferase</keyword>
<evidence type="ECO:0000313" key="4">
    <source>
        <dbReference type="Proteomes" id="UP000198778"/>
    </source>
</evidence>
<dbReference type="CDD" id="cd00761">
    <property type="entry name" value="Glyco_tranf_GTA_type"/>
    <property type="match status" value="1"/>
</dbReference>
<dbReference type="RefSeq" id="WP_090843029.1">
    <property type="nucleotide sequence ID" value="NZ_FNIL01000006.1"/>
</dbReference>
<feature type="domain" description="Glycosyltransferase 2-like" evidence="2">
    <location>
        <begin position="212"/>
        <end position="323"/>
    </location>
</feature>
<protein>
    <submittedName>
        <fullName evidence="3">Glycosyl transferase family 2</fullName>
    </submittedName>
</protein>
<organism evidence="3 4">
    <name type="scientific">Alkalicoccus daliensis</name>
    <dbReference type="NCBI Taxonomy" id="745820"/>
    <lineage>
        <taxon>Bacteria</taxon>
        <taxon>Bacillati</taxon>
        <taxon>Bacillota</taxon>
        <taxon>Bacilli</taxon>
        <taxon>Bacillales</taxon>
        <taxon>Bacillaceae</taxon>
        <taxon>Alkalicoccus</taxon>
    </lineage>
</organism>
<dbReference type="SUPFAM" id="SSF53448">
    <property type="entry name" value="Nucleotide-diphospho-sugar transferases"/>
    <property type="match status" value="1"/>
</dbReference>
<dbReference type="AlphaFoldDB" id="A0A1H0GIM7"/>
<accession>A0A1H0GIM7</accession>
<keyword evidence="4" id="KW-1185">Reference proteome</keyword>
<evidence type="ECO:0000259" key="2">
    <source>
        <dbReference type="Pfam" id="PF00535"/>
    </source>
</evidence>
<dbReference type="OrthoDB" id="396512at2"/>
<reference evidence="4" key="1">
    <citation type="submission" date="2016-10" db="EMBL/GenBank/DDBJ databases">
        <authorList>
            <person name="Varghese N."/>
            <person name="Submissions S."/>
        </authorList>
    </citation>
    <scope>NUCLEOTIDE SEQUENCE [LARGE SCALE GENOMIC DNA]</scope>
    <source>
        <strain evidence="4">CGMCC 1.10369</strain>
    </source>
</reference>
<dbReference type="Pfam" id="PF00535">
    <property type="entry name" value="Glycos_transf_2"/>
    <property type="match status" value="1"/>
</dbReference>
<dbReference type="InterPro" id="IPR029044">
    <property type="entry name" value="Nucleotide-diphossugar_trans"/>
</dbReference>
<evidence type="ECO:0000256" key="1">
    <source>
        <dbReference type="ARBA" id="ARBA00006739"/>
    </source>
</evidence>
<name>A0A1H0GIM7_9BACI</name>
<dbReference type="EMBL" id="FNIL01000006">
    <property type="protein sequence ID" value="SDO06766.1"/>
    <property type="molecule type" value="Genomic_DNA"/>
</dbReference>
<dbReference type="PANTHER" id="PTHR22916">
    <property type="entry name" value="GLYCOSYLTRANSFERASE"/>
    <property type="match status" value="1"/>
</dbReference>
<sequence>MNQLKTVKKSISARLSKSQKEKLKQVVPFLGLPITKVQVAKHKLNNLGFVSRGLQELEDLYNNAKRANFKQYAAFELALWHMNQYTQEDAQKALDYLEVHLSGEENEEKVRRGSILAIEAMNLLGAHSNARNTADLLLKKTEHADVYFARANSEEEVSSRVAWINKVFKQYHLLEIRLDDKKVETLTPYDGLKTKVKKEIVNNEALHENKVTVLMPVYEAENQIHTALQSIQAQTWTNLEIIVIDDHSQDKTVETVKKYAEKDERIRVLQAPKNGGPYVARNIALKEATGKFITINDADDWSHPEKIEKQVKHLLEHAEVMGNMSEQARMFDDLSFFRRGRPGEYIFKNMSSFMFRREEVLAKLGHWDPVRFAADSEFIFRVKNVFGELSVVELETGPLSFQRHSKSSLTGSEAFGLPNYKMGARREYEMAHDHHHKYADDLYYDFPQEERPFAVPEPMLPEKELKENGFRTFDKLYAADFRQETALSEDFLEKLKAEAHKKIGFVQFYRYEESPFTDVHHKYRKMINDGTAEMIVYGEKVKTPEMVFTDPQSLLEEQKYVPEIKAEQVTIADAGLKPEQQQRITGNAGKFTNGDISWI</sequence>
<comment type="similarity">
    <text evidence="1">Belongs to the glycosyltransferase 2 family.</text>
</comment>